<dbReference type="EMBL" id="CABEEZ010000096">
    <property type="protein sequence ID" value="VTR38833.1"/>
    <property type="molecule type" value="Genomic_DNA"/>
</dbReference>
<evidence type="ECO:0000313" key="2">
    <source>
        <dbReference type="EMBL" id="VTR38833.1"/>
    </source>
</evidence>
<name>A0A4U9UZR6_SERFO</name>
<gene>
    <name evidence="2" type="ORF">NCTC12965_04284</name>
</gene>
<protein>
    <submittedName>
        <fullName evidence="2">Uncharacterized protein</fullName>
    </submittedName>
</protein>
<sequence>MLDWMERLLDNDSRQVTQVDTANSNLFNINSAYYIVQTTKAFYRYTYDTRLINADSFLFLEAVRLNNRLNMSLTELIDQIIDVNLSSLERKNAYLKAIQLTGVFTPLGTRLAFLKLAYNDPQIAELVDEILRNISNNRISNISDGLYQAITHNTVYDINLIASYIEEMDELSQRLYERSFELEMAASEAKKYDSQTAIYGMISLSGLIALFILLPFHDLLFQHHPLADQNA</sequence>
<accession>A0A4U9UZR6</accession>
<keyword evidence="1" id="KW-0472">Membrane</keyword>
<keyword evidence="1" id="KW-1133">Transmembrane helix</keyword>
<proteinExistence type="predicted"/>
<organism evidence="2">
    <name type="scientific">Serratia fonticola</name>
    <dbReference type="NCBI Taxonomy" id="47917"/>
    <lineage>
        <taxon>Bacteria</taxon>
        <taxon>Pseudomonadati</taxon>
        <taxon>Pseudomonadota</taxon>
        <taxon>Gammaproteobacteria</taxon>
        <taxon>Enterobacterales</taxon>
        <taxon>Yersiniaceae</taxon>
        <taxon>Serratia</taxon>
    </lineage>
</organism>
<feature type="transmembrane region" description="Helical" evidence="1">
    <location>
        <begin position="197"/>
        <end position="216"/>
    </location>
</feature>
<keyword evidence="1" id="KW-0812">Transmembrane</keyword>
<dbReference type="AlphaFoldDB" id="A0A4U9UZR6"/>
<evidence type="ECO:0000256" key="1">
    <source>
        <dbReference type="SAM" id="Phobius"/>
    </source>
</evidence>
<reference evidence="2" key="1">
    <citation type="submission" date="2019-05" db="EMBL/GenBank/DDBJ databases">
        <authorList>
            <consortium name="Pathogen Informatics"/>
        </authorList>
    </citation>
    <scope>NUCLEOTIDE SEQUENCE [LARGE SCALE GENOMIC DNA]</scope>
    <source>
        <strain evidence="2">NCTC12965</strain>
    </source>
</reference>